<comment type="caution">
    <text evidence="2">The sequence shown here is derived from an EMBL/GenBank/DDBJ whole genome shotgun (WGS) entry which is preliminary data.</text>
</comment>
<evidence type="ECO:0000256" key="1">
    <source>
        <dbReference type="SAM" id="MobiDB-lite"/>
    </source>
</evidence>
<feature type="region of interest" description="Disordered" evidence="1">
    <location>
        <begin position="98"/>
        <end position="158"/>
    </location>
</feature>
<dbReference type="Gramene" id="OE9A061156T1">
    <property type="protein sequence ID" value="OE9A061156C1"/>
    <property type="gene ID" value="OE9A061156"/>
</dbReference>
<evidence type="ECO:0000313" key="2">
    <source>
        <dbReference type="EMBL" id="CAA2994792.1"/>
    </source>
</evidence>
<proteinExistence type="predicted"/>
<dbReference type="EMBL" id="CACTIH010005481">
    <property type="protein sequence ID" value="CAA2994792.1"/>
    <property type="molecule type" value="Genomic_DNA"/>
</dbReference>
<feature type="compositionally biased region" description="Polar residues" evidence="1">
    <location>
        <begin position="100"/>
        <end position="109"/>
    </location>
</feature>
<sequence>MSNHKVLPTTPAGSTTKAPAKVLIQTKAKETVAEDASEKSDAAGDVLGLSCYTSDVEDEEIQSFKTDGTGKTKANTVCANLVAASTELNIERVARELAYSDNQRSTETESGVAEDETQHVCNTSKSEETVTRKARNAKKSTMDDSPSRRMRHRLAEKH</sequence>
<dbReference type="Proteomes" id="UP000594638">
    <property type="component" value="Unassembled WGS sequence"/>
</dbReference>
<dbReference type="OrthoDB" id="10574806at2759"/>
<dbReference type="AlphaFoldDB" id="A0A8S0SRF5"/>
<feature type="compositionally biased region" description="Basic residues" evidence="1">
    <location>
        <begin position="148"/>
        <end position="158"/>
    </location>
</feature>
<feature type="region of interest" description="Disordered" evidence="1">
    <location>
        <begin position="1"/>
        <end position="21"/>
    </location>
</feature>
<evidence type="ECO:0000313" key="3">
    <source>
        <dbReference type="Proteomes" id="UP000594638"/>
    </source>
</evidence>
<keyword evidence="3" id="KW-1185">Reference proteome</keyword>
<gene>
    <name evidence="2" type="ORF">OLEA9_A061156</name>
</gene>
<name>A0A8S0SRF5_OLEEU</name>
<reference evidence="2 3" key="1">
    <citation type="submission" date="2019-12" db="EMBL/GenBank/DDBJ databases">
        <authorList>
            <person name="Alioto T."/>
            <person name="Alioto T."/>
            <person name="Gomez Garrido J."/>
        </authorList>
    </citation>
    <scope>NUCLEOTIDE SEQUENCE [LARGE SCALE GENOMIC DNA]</scope>
</reference>
<protein>
    <submittedName>
        <fullName evidence="2">Uncharacterized protein</fullName>
    </submittedName>
</protein>
<accession>A0A8S0SRF5</accession>
<organism evidence="2 3">
    <name type="scientific">Olea europaea subsp. europaea</name>
    <dbReference type="NCBI Taxonomy" id="158383"/>
    <lineage>
        <taxon>Eukaryota</taxon>
        <taxon>Viridiplantae</taxon>
        <taxon>Streptophyta</taxon>
        <taxon>Embryophyta</taxon>
        <taxon>Tracheophyta</taxon>
        <taxon>Spermatophyta</taxon>
        <taxon>Magnoliopsida</taxon>
        <taxon>eudicotyledons</taxon>
        <taxon>Gunneridae</taxon>
        <taxon>Pentapetalae</taxon>
        <taxon>asterids</taxon>
        <taxon>lamiids</taxon>
        <taxon>Lamiales</taxon>
        <taxon>Oleaceae</taxon>
        <taxon>Oleeae</taxon>
        <taxon>Olea</taxon>
    </lineage>
</organism>